<comment type="caution">
    <text evidence="2">The sequence shown here is derived from an EMBL/GenBank/DDBJ whole genome shotgun (WGS) entry which is preliminary data.</text>
</comment>
<dbReference type="EMBL" id="JACSZT010000009">
    <property type="protein sequence ID" value="MBC6499349.1"/>
    <property type="molecule type" value="Genomic_DNA"/>
</dbReference>
<gene>
    <name evidence="2" type="ORF">H7R52_12070</name>
</gene>
<dbReference type="NCBIfam" id="TIGR01167">
    <property type="entry name" value="LPXTG_anchor"/>
    <property type="match status" value="1"/>
</dbReference>
<evidence type="ECO:0000313" key="2">
    <source>
        <dbReference type="EMBL" id="MBC6499349.1"/>
    </source>
</evidence>
<keyword evidence="1" id="KW-0472">Membrane</keyword>
<reference evidence="2" key="1">
    <citation type="submission" date="2020-08" db="EMBL/GenBank/DDBJ databases">
        <title>Complete genome sequence of Weissella confusa strain FS54 provides insights into metabolic potential.</title>
        <authorList>
            <person name="Fhoula I."/>
            <person name="Najjari A."/>
            <person name="Lekired A."/>
            <person name="Bessrour-Aouam N."/>
            <person name="Jaballah S."/>
            <person name="Klibi N."/>
            <person name="Ouzari H.-I."/>
        </authorList>
    </citation>
    <scope>NUCLEOTIDE SEQUENCE</scope>
    <source>
        <strain evidence="2">FS54</strain>
    </source>
</reference>
<keyword evidence="1" id="KW-0812">Transmembrane</keyword>
<protein>
    <submittedName>
        <fullName evidence="2">LPXTG cell wall anchor domain-containing protein</fullName>
    </submittedName>
</protein>
<accession>A0A923NJC0</accession>
<name>A0A923NJC0_WEICO</name>
<dbReference type="Proteomes" id="UP000650485">
    <property type="component" value="Unassembled WGS sequence"/>
</dbReference>
<dbReference type="AlphaFoldDB" id="A0A923NJC0"/>
<feature type="transmembrane region" description="Helical" evidence="1">
    <location>
        <begin position="12"/>
        <end position="29"/>
    </location>
</feature>
<proteinExistence type="predicted"/>
<keyword evidence="1" id="KW-1133">Transmembrane helix</keyword>
<evidence type="ECO:0000256" key="1">
    <source>
        <dbReference type="SAM" id="Phobius"/>
    </source>
</evidence>
<evidence type="ECO:0000313" key="3">
    <source>
        <dbReference type="Proteomes" id="UP000650485"/>
    </source>
</evidence>
<organism evidence="2 3">
    <name type="scientific">Weissella confusa</name>
    <name type="common">Lactobacillus confusus</name>
    <dbReference type="NCBI Taxonomy" id="1583"/>
    <lineage>
        <taxon>Bacteria</taxon>
        <taxon>Bacillati</taxon>
        <taxon>Bacillota</taxon>
        <taxon>Bacilli</taxon>
        <taxon>Lactobacillales</taxon>
        <taxon>Lactobacillaceae</taxon>
        <taxon>Weissella</taxon>
    </lineage>
</organism>
<sequence length="39" mass="4687">MPYTGYHDDWYLMALGIFMFSANLLFVATKRRKKDEEVE</sequence>